<keyword evidence="3" id="KW-1185">Reference proteome</keyword>
<dbReference type="EMBL" id="JAACJL010000044">
    <property type="protein sequence ID" value="KAF4614618.1"/>
    <property type="molecule type" value="Genomic_DNA"/>
</dbReference>
<dbReference type="AlphaFoldDB" id="A0A8H4QP84"/>
<reference evidence="2 3" key="1">
    <citation type="submission" date="2019-12" db="EMBL/GenBank/DDBJ databases">
        <authorList>
            <person name="Floudas D."/>
            <person name="Bentzer J."/>
            <person name="Ahren D."/>
            <person name="Johansson T."/>
            <person name="Persson P."/>
            <person name="Tunlid A."/>
        </authorList>
    </citation>
    <scope>NUCLEOTIDE SEQUENCE [LARGE SCALE GENOMIC DNA]</scope>
    <source>
        <strain evidence="2 3">CBS 102.39</strain>
    </source>
</reference>
<dbReference type="Proteomes" id="UP000521872">
    <property type="component" value="Unassembled WGS sequence"/>
</dbReference>
<feature type="region of interest" description="Disordered" evidence="1">
    <location>
        <begin position="1"/>
        <end position="78"/>
    </location>
</feature>
<accession>A0A8H4QP84</accession>
<feature type="compositionally biased region" description="Low complexity" evidence="1">
    <location>
        <begin position="35"/>
        <end position="50"/>
    </location>
</feature>
<organism evidence="2 3">
    <name type="scientific">Agrocybe pediades</name>
    <dbReference type="NCBI Taxonomy" id="84607"/>
    <lineage>
        <taxon>Eukaryota</taxon>
        <taxon>Fungi</taxon>
        <taxon>Dikarya</taxon>
        <taxon>Basidiomycota</taxon>
        <taxon>Agaricomycotina</taxon>
        <taxon>Agaricomycetes</taxon>
        <taxon>Agaricomycetidae</taxon>
        <taxon>Agaricales</taxon>
        <taxon>Agaricineae</taxon>
        <taxon>Strophariaceae</taxon>
        <taxon>Agrocybe</taxon>
    </lineage>
</organism>
<evidence type="ECO:0000256" key="1">
    <source>
        <dbReference type="SAM" id="MobiDB-lite"/>
    </source>
</evidence>
<proteinExistence type="predicted"/>
<evidence type="ECO:0000313" key="2">
    <source>
        <dbReference type="EMBL" id="KAF4614618.1"/>
    </source>
</evidence>
<protein>
    <submittedName>
        <fullName evidence="2">Uncharacterized protein</fullName>
    </submittedName>
</protein>
<gene>
    <name evidence="2" type="ORF">D9613_002607</name>
</gene>
<evidence type="ECO:0000313" key="3">
    <source>
        <dbReference type="Proteomes" id="UP000521872"/>
    </source>
</evidence>
<sequence>MLAQQNKAKKAGGVSDNSRPSTTDTSRSPRRRVSHLPSAPRPSSSRSAPKPKAEKKPLAMANVNGVRPGGSSMRLPPDMGPVDVPPIDEAKFRAMFPEVEDVPLSYLREMYEGTSQQFLRGLYRSRINVPKTKGPVPPELEVVLSDRAAVVPTHILVLSSSDPNAGEHKNLTYAIHSVIYAINCSRLPELPPAGSTPTSDNFMLPTVRVATPSPETFGMLSTYIYEKNFERMRSCLVPPNWATDMEAIRKTITTVRGVWLNALRFGVVDKSLYEGLEDVWQEVLRAVSQLTAPVS</sequence>
<comment type="caution">
    <text evidence="2">The sequence shown here is derived from an EMBL/GenBank/DDBJ whole genome shotgun (WGS) entry which is preliminary data.</text>
</comment>
<name>A0A8H4QP84_9AGAR</name>
<feature type="compositionally biased region" description="Low complexity" evidence="1">
    <location>
        <begin position="15"/>
        <end position="26"/>
    </location>
</feature>